<keyword evidence="7 19" id="KW-1133">Transmembrane helix</keyword>
<feature type="domain" description="PLAT" evidence="20">
    <location>
        <begin position="1555"/>
        <end position="1672"/>
    </location>
</feature>
<feature type="transmembrane region" description="Helical" evidence="19">
    <location>
        <begin position="2354"/>
        <end position="2379"/>
    </location>
</feature>
<evidence type="ECO:0000256" key="13">
    <source>
        <dbReference type="ARBA" id="ARBA00060440"/>
    </source>
</evidence>
<evidence type="ECO:0000256" key="3">
    <source>
        <dbReference type="ARBA" id="ARBA00007200"/>
    </source>
</evidence>
<keyword evidence="23" id="KW-1185">Reference proteome</keyword>
<feature type="transmembrane region" description="Helical" evidence="19">
    <location>
        <begin position="1720"/>
        <end position="1738"/>
    </location>
</feature>
<evidence type="ECO:0000256" key="9">
    <source>
        <dbReference type="ARBA" id="ARBA00023180"/>
    </source>
</evidence>
<keyword evidence="4" id="KW-1003">Cell membrane</keyword>
<sequence length="2600" mass="295953">MTPYLLLPPLLVTCSDQQNYIHQLQEDKLQTSCLQDGHPGHNHLTAVRFVSRTGKQETVLPSAHCCWHWNVAFMCNMILWSGRIVLGPKLARGDIHPSRCILTQCASPSCTTPACLHRNLSIEVFGQDVHLFLLWPLTRPIHEWQLVQLGWCAHLNTSSWRYHYSSRQGRLLPTSYHPDSAHFAHYHSGELHHKCKSFFSYRLTVHYTHQGIYISSLHIKQRPQISLSLDLQVEPILLHICSTHSKLLSISHKIISLSWSLLPVNSQKMAYRLWDVKGRRVWSTFYNPYALQNNYTVAHIPQHSRKKTVASIYFCVDEAGSGELGGELGYSNTTLNLTSKSEPRAHLTLNTQKIKMGTYIFSRTQGLYYFTQGGNAASSSGNLSSTHYFFYQHQSLSYLIAIEFIQLRWYKFSVHLYLNRKGALLSYFSRKDIEIHIFNSGPSFLQSLVYIVWFIPVQHPLLQFKWAFNLEYFDSRKEYLFWNNTYAYRDHVRNAAQFIPHTVLPFNPALYAGYVAQVNCTRTGNTQAALKATVHTYASKTVESTVTCLQMSCLIKKVKIQKPHPKNCILNHIKRVPFTLSADTEVNCPGSKLRDLTWKIYKIPDVNSTPDWSKPFNAPGIRSRNPLMLEVPASILDYGLYLFNFTVKLIAMDTLESVEDSDSVFVAIGPGSLVAVIAGGAVQTVGFSSQWTLDGSASSDPDAAQPFQGLTFTWYCTKQKTDFASMILSGNGKCYPEQVDLKWTASSDPVQTVLPKTLQENVVYYFLLVVQKGSRTAQAQQMIHVRSDSALMLNITCIENCGRSIIPTERFCLSGKCLNCRKSSRPLYHWSLFSPSSTEIHFDWDSKTTTGRSSPYLCIRSLSFVNMREQSYMLVLKVSMWKGESSVYSYLFFVNFPPVPGKCVLSPAMGMSFLTKFIVHCSGFKDKNLPLTYKVKAVSDKWTSTRLHSPDNGILGTIVYCGHQPKTPPTFLPTGALTVYVEIYDALGAYSQITLQTTVNSPLKGKQNDAIINELHDLTHGPTAPIASFLKSGDYFRAGYFVYMVASTLNDIETLQKFHSSKTELREILLNRSAAIPTIDVTGTNQMISSISQITQETTEINRKSQLLAIRKLKDLSEEVQRQSNDNLGSKETEVLCTSIFAGLSNVLKAALLEHRTVNKNGVKETISVSEILADLILQGKVPGESETIMEANGWSITLRKDEKWDVISAFSKRKDCRNCFYPKMRQENNELPVDAVISTVVYEFDKNPFPWLPNTDNIGTMVTGFKMIGTKSNGDMLGIMPDTAEIIMTRKNEETVIFELMMGHGSKLPKTTGEFSFEVCKNSKDIFIQIMPKLKVTFQAFVYLGLRSSNLAVAAFSIFHNKPAIPRGNSSSNNGCALQTPYIFCLSQTLLRTIFQGNSAKQLNISIVLQSDLSVSQLVGIVIFTANCLHMDGVQSHWKEDLCSLGPQTSWQKLHCVCTGKKRVPRTANSQPRRTYRDNINFLAGEVTAYPSPVEMKKVQLTPNDKNPVTMLTVLFILIVYIFLAIWTIRKDRADLKSRDHAIVLPDNDPFDQVCYLVTIYTGSRFGAATTANVFIQLIGQSAVSDVHCLRHPKHPTFLRGAIDTFLLTSKNDLGEVYCLQVWHNNEGSSPDWFLSRVKVENVYSKQSWVFMCRKWFALDKADGLIERTLVVTQPAAPLNKIDFLMINIASDLVDCHLWFSIFAPVCTTSLNRLQRLSCCLAILLCILLINVMFFNADEDRNMFSEELQYLRSIIIGIQSAFIAFPLQMIVTASLKYSQKEPSPLNAMETYPPEYSAFMSGDFRNWQERLQKWYLVETGSNIPGPNFPRRPSSVSESSELEQSKKIKWRQAGKSWTNCTISEGDANVIATEEDITQDSKPNINSSNNYVKNDMYPQIKPPNIPHMLFYRKPQIVFSWWNQSILWMVALVISAMSSFFIIFYGLHYDYETSFEWLTASTISFSASVFLLQTLTIGIFSALETLYPKYCENVPWSSKNTFLEINLEDATMDADDMRELHYDLVRARGTKHYQPLEEDEITIFKKKQKIEQQAFIFIKDIICHFVFLILVLNIAYSMENTASFYYNQDIQNKFSPELSSITKIEHIYSWLSNVFLPLIHNNNKPSYLSDTWSKILGLPRMRQVRAKNTIKECFYPHSFVHKFVISTSHCLHKYGHDSEEQRNHFGSWANTANRSVSNNFANFPGFTYHSLTDPWQYNSYGELNTYGAGGYTFNFYPEEQLPNSTKRINTLKGSSWLDENTWALIVEMTTFNPDVDLFCSISVVFEISNLGPVNTSLMIHSYTLPIFKQLSGMKKFVYIAVGYILVFYIIDEFSVVEQQRLKYIKTVSNLINFGIKGVCLFFLLQLAFKFKLASAITELFLLHPDEFVPFHKVSHVDQTLRITLGFLVFLIVLKTLRYSRFFYDVRLAQRSILAALPGICSMALVVAVYFFVYMAFGYLVFGQHEWNYNTMTHSAQTVFSYCVSAFKDTAFTSNRILGGLFLASFMMVMICVLINLFQAVIMSAYEDMKQPVYEEPSDEAEVVNFLFHKIRRVWFFVTCRSASTADAELFNRVLFGHPERKSTHHLGLKARKINGKKMVYLVI</sequence>
<keyword evidence="9" id="KW-0325">Glycoprotein</keyword>
<dbReference type="EMBL" id="OX395130">
    <property type="protein sequence ID" value="CAI5773880.1"/>
    <property type="molecule type" value="Genomic_DNA"/>
</dbReference>
<dbReference type="GO" id="GO:0005886">
    <property type="term" value="C:plasma membrane"/>
    <property type="evidence" value="ECO:0007669"/>
    <property type="project" value="UniProtKB-SubCell"/>
</dbReference>
<feature type="domain" description="REJ" evidence="21">
    <location>
        <begin position="553"/>
        <end position="1249"/>
    </location>
</feature>
<keyword evidence="10" id="KW-0539">Nucleus</keyword>
<dbReference type="InterPro" id="IPR051223">
    <property type="entry name" value="Polycystin"/>
</dbReference>
<dbReference type="InterPro" id="IPR036392">
    <property type="entry name" value="PLAT/LH2_dom_sf"/>
</dbReference>
<dbReference type="InterPro" id="IPR046791">
    <property type="entry name" value="Polycystin_dom"/>
</dbReference>
<dbReference type="PANTHER" id="PTHR10877">
    <property type="entry name" value="POLYCYSTIN FAMILY MEMBER"/>
    <property type="match status" value="1"/>
</dbReference>
<dbReference type="Pfam" id="PF20519">
    <property type="entry name" value="Polycystin_dom"/>
    <property type="match status" value="1"/>
</dbReference>
<dbReference type="PROSITE" id="PS51111">
    <property type="entry name" value="REJ"/>
    <property type="match status" value="1"/>
</dbReference>
<dbReference type="InterPro" id="IPR003915">
    <property type="entry name" value="PKD_2"/>
</dbReference>
<feature type="transmembrane region" description="Helical" evidence="19">
    <location>
        <begin position="2428"/>
        <end position="2458"/>
    </location>
</feature>
<keyword evidence="22" id="KW-0675">Receptor</keyword>
<evidence type="ECO:0000256" key="6">
    <source>
        <dbReference type="ARBA" id="ARBA00022729"/>
    </source>
</evidence>
<feature type="transmembrane region" description="Helical" evidence="19">
    <location>
        <begin position="2493"/>
        <end position="2518"/>
    </location>
</feature>
<dbReference type="InterPro" id="IPR013122">
    <property type="entry name" value="PKD1_2_channel"/>
</dbReference>
<dbReference type="SMART" id="SM00308">
    <property type="entry name" value="LH2"/>
    <property type="match status" value="1"/>
</dbReference>
<dbReference type="FunFam" id="1.10.287.70:FF:000141">
    <property type="entry name" value="Polycystin family receptor for egg jelly"/>
    <property type="match status" value="1"/>
</dbReference>
<evidence type="ECO:0000256" key="16">
    <source>
        <dbReference type="ARBA" id="ARBA00082925"/>
    </source>
</evidence>
<evidence type="ECO:0000256" key="8">
    <source>
        <dbReference type="ARBA" id="ARBA00023136"/>
    </source>
</evidence>
<dbReference type="GO" id="GO:0005634">
    <property type="term" value="C:nucleus"/>
    <property type="evidence" value="ECO:0007669"/>
    <property type="project" value="UniProtKB-SubCell"/>
</dbReference>
<dbReference type="Gene3D" id="2.60.60.20">
    <property type="entry name" value="PLAT/LH2 domain"/>
    <property type="match status" value="1"/>
</dbReference>
<feature type="transmembrane region" description="Helical" evidence="19">
    <location>
        <begin position="1923"/>
        <end position="1942"/>
    </location>
</feature>
<dbReference type="FunFam" id="2.60.60.20:FF:000016">
    <property type="entry name" value="Polycystin family receptor for egg jelly"/>
    <property type="match status" value="1"/>
</dbReference>
<evidence type="ECO:0000256" key="4">
    <source>
        <dbReference type="ARBA" id="ARBA00022475"/>
    </source>
</evidence>
<dbReference type="InterPro" id="IPR014010">
    <property type="entry name" value="REJ_dom"/>
</dbReference>
<keyword evidence="5 19" id="KW-0812">Transmembrane</keyword>
<evidence type="ECO:0000256" key="19">
    <source>
        <dbReference type="SAM" id="Phobius"/>
    </source>
</evidence>
<dbReference type="GO" id="GO:0002080">
    <property type="term" value="C:acrosomal membrane"/>
    <property type="evidence" value="ECO:0007669"/>
    <property type="project" value="UniProtKB-SubCell"/>
</dbReference>
<dbReference type="PRINTS" id="PR01433">
    <property type="entry name" value="POLYCYSTIN2"/>
</dbReference>
<evidence type="ECO:0000256" key="2">
    <source>
        <dbReference type="ARBA" id="ARBA00004651"/>
    </source>
</evidence>
<feature type="transmembrane region" description="Helical" evidence="19">
    <location>
        <begin position="1510"/>
        <end position="1530"/>
    </location>
</feature>
<dbReference type="GO" id="GO:0050982">
    <property type="term" value="P:detection of mechanical stimulus"/>
    <property type="evidence" value="ECO:0007669"/>
    <property type="project" value="TreeGrafter"/>
</dbReference>
<dbReference type="PANTHER" id="PTHR10877:SF185">
    <property type="entry name" value="POLYCYSTIN FAMILY RECEPTOR FOR EGG JELLY"/>
    <property type="match status" value="1"/>
</dbReference>
<dbReference type="Pfam" id="PF08016">
    <property type="entry name" value="PKD_channel"/>
    <property type="match status" value="1"/>
</dbReference>
<evidence type="ECO:0000313" key="23">
    <source>
        <dbReference type="Proteomes" id="UP001178461"/>
    </source>
</evidence>
<dbReference type="GO" id="GO:0005262">
    <property type="term" value="F:calcium channel activity"/>
    <property type="evidence" value="ECO:0007669"/>
    <property type="project" value="TreeGrafter"/>
</dbReference>
<feature type="transmembrane region" description="Helical" evidence="19">
    <location>
        <begin position="2313"/>
        <end position="2333"/>
    </location>
</feature>
<gene>
    <name evidence="22" type="ORF">PODLI_1B009496</name>
</gene>
<feature type="transmembrane region" description="Helical" evidence="19">
    <location>
        <begin position="1954"/>
        <end position="1977"/>
    </location>
</feature>
<evidence type="ECO:0000256" key="15">
    <source>
        <dbReference type="ARBA" id="ARBA00077182"/>
    </source>
</evidence>
<evidence type="ECO:0000256" key="14">
    <source>
        <dbReference type="ARBA" id="ARBA00068425"/>
    </source>
</evidence>
<dbReference type="PROSITE" id="PS50095">
    <property type="entry name" value="PLAT"/>
    <property type="match status" value="1"/>
</dbReference>
<dbReference type="Gene3D" id="1.10.287.70">
    <property type="match status" value="1"/>
</dbReference>
<accession>A0AA35K966</accession>
<evidence type="ECO:0000256" key="10">
    <source>
        <dbReference type="ARBA" id="ARBA00023242"/>
    </source>
</evidence>
<dbReference type="Pfam" id="PF02010">
    <property type="entry name" value="REJ"/>
    <property type="match status" value="1"/>
</dbReference>
<evidence type="ECO:0000256" key="18">
    <source>
        <dbReference type="PROSITE-ProRule" id="PRU00152"/>
    </source>
</evidence>
<name>A0AA35K966_9SAUR</name>
<comment type="function">
    <text evidence="12">Testis-specific protein that controls sperm transport and the timing of zona pellucida-evoked exocytosis of the sperm acrosome.</text>
</comment>
<evidence type="ECO:0000256" key="17">
    <source>
        <dbReference type="PIRSR" id="PIRSR603915-2"/>
    </source>
</evidence>
<dbReference type="SUPFAM" id="SSF49723">
    <property type="entry name" value="Lipase/lipooxygenase domain (PLAT/LH2 domain)"/>
    <property type="match status" value="1"/>
</dbReference>
<protein>
    <recommendedName>
        <fullName evidence="14">Polycystin family receptor for egg jelly</fullName>
    </recommendedName>
    <alternativeName>
        <fullName evidence="15">PKD and REJ homolog</fullName>
    </alternativeName>
    <alternativeName>
        <fullName evidence="16">Polycystic kidney disease and receptor for egg jelly-related protein</fullName>
    </alternativeName>
</protein>
<comment type="caution">
    <text evidence="18">Lacks conserved residue(s) required for the propagation of feature annotation.</text>
</comment>
<feature type="transmembrane region" description="Helical" evidence="19">
    <location>
        <begin position="2051"/>
        <end position="2073"/>
    </location>
</feature>
<evidence type="ECO:0000259" key="20">
    <source>
        <dbReference type="PROSITE" id="PS50095"/>
    </source>
</evidence>
<dbReference type="InterPro" id="IPR001024">
    <property type="entry name" value="PLAT/LH2_dom"/>
</dbReference>
<evidence type="ECO:0000313" key="22">
    <source>
        <dbReference type="EMBL" id="CAI5773880.1"/>
    </source>
</evidence>
<organism evidence="22 23">
    <name type="scientific">Podarcis lilfordi</name>
    <name type="common">Lilford's wall lizard</name>
    <dbReference type="NCBI Taxonomy" id="74358"/>
    <lineage>
        <taxon>Eukaryota</taxon>
        <taxon>Metazoa</taxon>
        <taxon>Chordata</taxon>
        <taxon>Craniata</taxon>
        <taxon>Vertebrata</taxon>
        <taxon>Euteleostomi</taxon>
        <taxon>Lepidosauria</taxon>
        <taxon>Squamata</taxon>
        <taxon>Bifurcata</taxon>
        <taxon>Unidentata</taxon>
        <taxon>Episquamata</taxon>
        <taxon>Laterata</taxon>
        <taxon>Lacertibaenia</taxon>
        <taxon>Lacertidae</taxon>
        <taxon>Podarcis</taxon>
    </lineage>
</organism>
<keyword evidence="8 19" id="KW-0472">Membrane</keyword>
<proteinExistence type="inferred from homology"/>
<reference evidence="22" key="1">
    <citation type="submission" date="2022-12" db="EMBL/GenBank/DDBJ databases">
        <authorList>
            <person name="Alioto T."/>
            <person name="Alioto T."/>
            <person name="Gomez Garrido J."/>
        </authorList>
    </citation>
    <scope>NUCLEOTIDE SEQUENCE</scope>
</reference>
<keyword evidence="11" id="KW-0968">Cytoplasmic vesicle</keyword>
<dbReference type="InterPro" id="IPR002859">
    <property type="entry name" value="PKD/REJ-like"/>
</dbReference>
<dbReference type="Proteomes" id="UP001178461">
    <property type="component" value="Chromosome 5"/>
</dbReference>
<keyword evidence="6" id="KW-0732">Signal</keyword>
<evidence type="ECO:0000256" key="5">
    <source>
        <dbReference type="ARBA" id="ARBA00022692"/>
    </source>
</evidence>
<evidence type="ECO:0000259" key="21">
    <source>
        <dbReference type="PROSITE" id="PS51111"/>
    </source>
</evidence>
<evidence type="ECO:0000256" key="7">
    <source>
        <dbReference type="ARBA" id="ARBA00022989"/>
    </source>
</evidence>
<evidence type="ECO:0000256" key="11">
    <source>
        <dbReference type="ARBA" id="ARBA00023329"/>
    </source>
</evidence>
<dbReference type="Pfam" id="PF01477">
    <property type="entry name" value="PLAT"/>
    <property type="match status" value="1"/>
</dbReference>
<evidence type="ECO:0000256" key="1">
    <source>
        <dbReference type="ARBA" id="ARBA00004123"/>
    </source>
</evidence>
<feature type="transmembrane region" description="Helical" evidence="19">
    <location>
        <begin position="1750"/>
        <end position="1772"/>
    </location>
</feature>
<evidence type="ECO:0000256" key="12">
    <source>
        <dbReference type="ARBA" id="ARBA00057509"/>
    </source>
</evidence>
<feature type="disulfide bond" evidence="17">
    <location>
        <begin position="2150"/>
        <end position="2167"/>
    </location>
</feature>
<comment type="subcellular location">
    <subcellularLocation>
        <location evidence="2">Cell membrane</location>
        <topology evidence="2">Multi-pass membrane protein</topology>
    </subcellularLocation>
    <subcellularLocation>
        <location evidence="13">Cytoplasmic vesicle</location>
        <location evidence="13">Secretory vesicle</location>
        <location evidence="13">Acrosome membrane</location>
        <topology evidence="13">Multi-pass membrane protein</topology>
    </subcellularLocation>
    <subcellularLocation>
        <location evidence="1">Nucleus</location>
    </subcellularLocation>
</comment>
<comment type="similarity">
    <text evidence="3">Belongs to the polycystin family.</text>
</comment>
<feature type="transmembrane region" description="Helical" evidence="19">
    <location>
        <begin position="2399"/>
        <end position="2416"/>
    </location>
</feature>
<dbReference type="GO" id="GO:0005509">
    <property type="term" value="F:calcium ion binding"/>
    <property type="evidence" value="ECO:0007669"/>
    <property type="project" value="InterPro"/>
</dbReference>